<proteinExistence type="predicted"/>
<accession>A0A2T9ZL61</accession>
<dbReference type="Proteomes" id="UP000245609">
    <property type="component" value="Unassembled WGS sequence"/>
</dbReference>
<reference evidence="2 3" key="1">
    <citation type="journal article" date="2018" name="MBio">
        <title>Comparative Genomics Reveals the Core Gene Toolbox for the Fungus-Insect Symbiosis.</title>
        <authorList>
            <person name="Wang Y."/>
            <person name="Stata M."/>
            <person name="Wang W."/>
            <person name="Stajich J.E."/>
            <person name="White M.M."/>
            <person name="Moncalvo J.M."/>
        </authorList>
    </citation>
    <scope>NUCLEOTIDE SEQUENCE [LARGE SCALE GENOMIC DNA]</scope>
    <source>
        <strain evidence="2 3">SC-DP-2</strain>
    </source>
</reference>
<evidence type="ECO:0000313" key="2">
    <source>
        <dbReference type="EMBL" id="PVV05334.1"/>
    </source>
</evidence>
<comment type="caution">
    <text evidence="2">The sequence shown here is derived from an EMBL/GenBank/DDBJ whole genome shotgun (WGS) entry which is preliminary data.</text>
</comment>
<protein>
    <submittedName>
        <fullName evidence="2">Uncharacterized protein</fullName>
    </submittedName>
</protein>
<feature type="compositionally biased region" description="Polar residues" evidence="1">
    <location>
        <begin position="361"/>
        <end position="379"/>
    </location>
</feature>
<evidence type="ECO:0000313" key="3">
    <source>
        <dbReference type="Proteomes" id="UP000245609"/>
    </source>
</evidence>
<name>A0A2T9ZL61_9FUNG</name>
<dbReference type="EMBL" id="MBFS01000014">
    <property type="protein sequence ID" value="PVV05334.1"/>
    <property type="molecule type" value="Genomic_DNA"/>
</dbReference>
<keyword evidence="3" id="KW-1185">Reference proteome</keyword>
<organism evidence="2 3">
    <name type="scientific">Smittium megazygosporum</name>
    <dbReference type="NCBI Taxonomy" id="133381"/>
    <lineage>
        <taxon>Eukaryota</taxon>
        <taxon>Fungi</taxon>
        <taxon>Fungi incertae sedis</taxon>
        <taxon>Zoopagomycota</taxon>
        <taxon>Kickxellomycotina</taxon>
        <taxon>Harpellomycetes</taxon>
        <taxon>Harpellales</taxon>
        <taxon>Legeriomycetaceae</taxon>
        <taxon>Smittium</taxon>
    </lineage>
</organism>
<gene>
    <name evidence="2" type="ORF">BB560_000143</name>
</gene>
<sequence length="431" mass="48014">MTLASKVAERLNENFTADVCSQISYNPMKDIRYFVDIVYSHICASTNDNLLQYEQVLVFSKKVEQVIALALLYDTGKKKDAVITSCIEAVLSIKNSYLVHDFDFSISNNGSKLQNNKSYEEIYQAALCENDATPNNLFVQSIEFCMDTALILSQPESNIKSTISYTFTTRLQKEYNPIINTLALESFKQLSLPYSPNLPPFSLQISSVGEPIYMGVDFLFDLNNYWSKPGTLTNSDDSTFLPSLELVICVSFDHTDWVISGPLVQTVVIENEATCEKDSKNLFNGSLKSSFCIVPLRSGYILPPTFECYLHYDSLKDSGEDYFRNGSFASSSLSVGSESKSVSQNILPRSPLDTHEHNKNDVNIASKNPAQSIPDNSSSMDHESDVSDSPIDFPELGSDNRFFKLNTYHVNAGKPIVVLPSSSSINSFLVN</sequence>
<dbReference type="AlphaFoldDB" id="A0A2T9ZL61"/>
<evidence type="ECO:0000256" key="1">
    <source>
        <dbReference type="SAM" id="MobiDB-lite"/>
    </source>
</evidence>
<dbReference type="STRING" id="133381.A0A2T9ZL61"/>
<feature type="region of interest" description="Disordered" evidence="1">
    <location>
        <begin position="340"/>
        <end position="392"/>
    </location>
</feature>